<proteinExistence type="predicted"/>
<protein>
    <submittedName>
        <fullName evidence="1">Uncharacterized protein</fullName>
    </submittedName>
</protein>
<accession>A0A6C0KET5</accession>
<dbReference type="EMBL" id="MN740868">
    <property type="protein sequence ID" value="QHU15853.1"/>
    <property type="molecule type" value="Genomic_DNA"/>
</dbReference>
<organism evidence="1">
    <name type="scientific">viral metagenome</name>
    <dbReference type="NCBI Taxonomy" id="1070528"/>
    <lineage>
        <taxon>unclassified sequences</taxon>
        <taxon>metagenomes</taxon>
        <taxon>organismal metagenomes</taxon>
    </lineage>
</organism>
<dbReference type="AlphaFoldDB" id="A0A6C0KET5"/>
<sequence length="165" mass="19004">MSAYTTINSVSISAQNLYDLMDTYFEGPTLEKVKDDKDVSVYMCKIASLLAGLDQRYLVVTTDRDNQPIGKRFTLSNIQWKSFQTRTLPQNLPLPKQSYSPKNSDMFMTPVNLLQRYETHTEYNINGYTGCMLTLLHKNKNLYEYPEQGTIATALETYKTLFIIL</sequence>
<name>A0A6C0KET5_9ZZZZ</name>
<evidence type="ECO:0000313" key="1">
    <source>
        <dbReference type="EMBL" id="QHU15853.1"/>
    </source>
</evidence>
<reference evidence="1" key="1">
    <citation type="journal article" date="2020" name="Nature">
        <title>Giant virus diversity and host interactions through global metagenomics.</title>
        <authorList>
            <person name="Schulz F."/>
            <person name="Roux S."/>
            <person name="Paez-Espino D."/>
            <person name="Jungbluth S."/>
            <person name="Walsh D.A."/>
            <person name="Denef V.J."/>
            <person name="McMahon K.D."/>
            <person name="Konstantinidis K.T."/>
            <person name="Eloe-Fadrosh E.A."/>
            <person name="Kyrpides N.C."/>
            <person name="Woyke T."/>
        </authorList>
    </citation>
    <scope>NUCLEOTIDE SEQUENCE</scope>
    <source>
        <strain evidence="1">GVMAG-S-3300010158-109</strain>
    </source>
</reference>